<dbReference type="AlphaFoldDB" id="C9Y8S9"/>
<accession>C9Y8S9</accession>
<organism evidence="10">
    <name type="scientific">Curvibacter symbiont subsp. Hydra magnipapillata</name>
    <dbReference type="NCBI Taxonomy" id="667019"/>
    <lineage>
        <taxon>Bacteria</taxon>
        <taxon>Pseudomonadati</taxon>
        <taxon>Pseudomonadota</taxon>
        <taxon>Betaproteobacteria</taxon>
        <taxon>Burkholderiales</taxon>
        <taxon>Comamonadaceae</taxon>
        <taxon>Curvibacter</taxon>
    </lineage>
</organism>
<dbReference type="InterPro" id="IPR036291">
    <property type="entry name" value="NAD(P)-bd_dom_sf"/>
</dbReference>
<evidence type="ECO:0000256" key="1">
    <source>
        <dbReference type="ARBA" id="ARBA00001947"/>
    </source>
</evidence>
<evidence type="ECO:0000259" key="9">
    <source>
        <dbReference type="SMART" id="SM00829"/>
    </source>
</evidence>
<evidence type="ECO:0000256" key="7">
    <source>
        <dbReference type="ARBA" id="ARBA00024074"/>
    </source>
</evidence>
<dbReference type="InterPro" id="IPR011032">
    <property type="entry name" value="GroES-like_sf"/>
</dbReference>
<comment type="similarity">
    <text evidence="2 8">Belongs to the zinc-containing alcohol dehydrogenase family.</text>
</comment>
<dbReference type="FunFam" id="3.40.50.720:FF:000022">
    <property type="entry name" value="Cinnamyl alcohol dehydrogenase"/>
    <property type="match status" value="1"/>
</dbReference>
<dbReference type="InterPro" id="IPR002328">
    <property type="entry name" value="ADH_Zn_CS"/>
</dbReference>
<evidence type="ECO:0000256" key="8">
    <source>
        <dbReference type="RuleBase" id="RU361277"/>
    </source>
</evidence>
<dbReference type="PROSITE" id="PS00065">
    <property type="entry name" value="D_2_HYDROXYACID_DH_1"/>
    <property type="match status" value="1"/>
</dbReference>
<dbReference type="InterPro" id="IPR029752">
    <property type="entry name" value="D-isomer_DH_CS1"/>
</dbReference>
<dbReference type="EMBL" id="FN543104">
    <property type="protein sequence ID" value="CBA28041.1"/>
    <property type="molecule type" value="Genomic_DNA"/>
</dbReference>
<dbReference type="EC" id="1.1.1.2" evidence="7"/>
<dbReference type="FunFam" id="3.90.180.10:FF:000018">
    <property type="entry name" value="NAD(P)-dependent alcohol dehydrogenase"/>
    <property type="match status" value="1"/>
</dbReference>
<dbReference type="InterPro" id="IPR020843">
    <property type="entry name" value="ER"/>
</dbReference>
<dbReference type="InterPro" id="IPR047109">
    <property type="entry name" value="CAD-like"/>
</dbReference>
<proteinExistence type="inferred from homology"/>
<keyword evidence="5" id="KW-0521">NADP</keyword>
<evidence type="ECO:0000313" key="10">
    <source>
        <dbReference type="EMBL" id="CBA28041.1"/>
    </source>
</evidence>
<dbReference type="GO" id="GO:0008106">
    <property type="term" value="F:alcohol dehydrogenase (NADP+) activity"/>
    <property type="evidence" value="ECO:0007669"/>
    <property type="project" value="UniProtKB-EC"/>
</dbReference>
<gene>
    <name evidence="10" type="primary">yjgB</name>
    <name evidence="10" type="ORF">Csp_A05300</name>
</gene>
<dbReference type="InterPro" id="IPR013149">
    <property type="entry name" value="ADH-like_C"/>
</dbReference>
<dbReference type="Gene3D" id="3.90.180.10">
    <property type="entry name" value="Medium-chain alcohol dehydrogenases, catalytic domain"/>
    <property type="match status" value="1"/>
</dbReference>
<evidence type="ECO:0000256" key="3">
    <source>
        <dbReference type="ARBA" id="ARBA00022723"/>
    </source>
</evidence>
<keyword evidence="3 8" id="KW-0479">Metal-binding</keyword>
<evidence type="ECO:0000256" key="5">
    <source>
        <dbReference type="ARBA" id="ARBA00022857"/>
    </source>
</evidence>
<dbReference type="GO" id="GO:0008270">
    <property type="term" value="F:zinc ion binding"/>
    <property type="evidence" value="ECO:0007669"/>
    <property type="project" value="InterPro"/>
</dbReference>
<dbReference type="Gene3D" id="3.40.50.720">
    <property type="entry name" value="NAD(P)-binding Rossmann-like Domain"/>
    <property type="match status" value="1"/>
</dbReference>
<dbReference type="Pfam" id="PF00107">
    <property type="entry name" value="ADH_zinc_N"/>
    <property type="match status" value="1"/>
</dbReference>
<dbReference type="SMART" id="SM00829">
    <property type="entry name" value="PKS_ER"/>
    <property type="match status" value="1"/>
</dbReference>
<dbReference type="SUPFAM" id="SSF50129">
    <property type="entry name" value="GroES-like"/>
    <property type="match status" value="1"/>
</dbReference>
<reference evidence="10" key="1">
    <citation type="journal article" date="2010" name="Nature">
        <title>The dynamic genome of Hydra.</title>
        <authorList>
            <person name="Chapman J.A."/>
            <person name="Kirkness E.F."/>
            <person name="Simakov O."/>
            <person name="Hampson S.E."/>
            <person name="Mitros T."/>
            <person name="Weinmaier T."/>
            <person name="Rattei T."/>
            <person name="Balasubramanian P.G."/>
            <person name="Borman J."/>
            <person name="Busam D."/>
            <person name="Disbennett K."/>
            <person name="Pfannkoch C."/>
            <person name="Sumin N."/>
            <person name="Sutton G."/>
            <person name="Viswanathan L."/>
            <person name="Walenz B."/>
            <person name="Goodstein D.M."/>
            <person name="Hellsten U."/>
            <person name="Kawashima T."/>
            <person name="Prochnik S.E."/>
            <person name="Putnam N.H."/>
            <person name="Shu S."/>
            <person name="Blumberg B."/>
            <person name="Dana C.E."/>
            <person name="Gee L."/>
            <person name="Kibler D.F."/>
            <person name="Law L."/>
            <person name="Lindgens D."/>
            <person name="Martinez D.E."/>
            <person name="Peng J."/>
            <person name="Wigge P.A."/>
            <person name="Bertulat B."/>
            <person name="Guder C."/>
            <person name="Nakamura Y."/>
            <person name="Ozbek S."/>
            <person name="Watanabe H."/>
            <person name="Khalturin K."/>
            <person name="Hemmrich G."/>
            <person name="Franke A."/>
            <person name="Augustin R."/>
            <person name="Fraune S."/>
            <person name="Hayakawa E."/>
            <person name="Hayakawa S."/>
            <person name="Hirose M."/>
            <person name="Hwang J."/>
            <person name="Ikeo K."/>
            <person name="Nishimiya-Fujisawa C."/>
            <person name="Ogura A."/>
            <person name="Takahashi T."/>
            <person name="Steinmetz P.R."/>
            <person name="Zhang X."/>
            <person name="Aufschnaiter R."/>
            <person name="Eder M.K."/>
            <person name="Gorny A.K."/>
            <person name="Salvenmoser W."/>
            <person name="Heimberg A.M."/>
            <person name="Wheeler B.M."/>
            <person name="Peterson K.J."/>
            <person name="Boettger A."/>
            <person name="Tischler P."/>
            <person name="Wolf A."/>
            <person name="Gojobori T."/>
            <person name="Remington K.A."/>
            <person name="Strausberg R.L."/>
            <person name="Venter J."/>
            <person name="Technau U."/>
            <person name="Hobmayer B."/>
            <person name="Bosch T.C."/>
            <person name="Holstein T.W."/>
            <person name="Fujisawa T."/>
            <person name="Bode H.R."/>
            <person name="David C.N."/>
            <person name="Rokhsar D.S."/>
            <person name="Steele R.E."/>
        </authorList>
    </citation>
    <scope>NUCLEOTIDE SEQUENCE</scope>
</reference>
<dbReference type="SUPFAM" id="SSF51735">
    <property type="entry name" value="NAD(P)-binding Rossmann-fold domains"/>
    <property type="match status" value="1"/>
</dbReference>
<keyword evidence="6" id="KW-0560">Oxidoreductase</keyword>
<dbReference type="CDD" id="cd05283">
    <property type="entry name" value="CAD1"/>
    <property type="match status" value="1"/>
</dbReference>
<comment type="cofactor">
    <cofactor evidence="1 8">
        <name>Zn(2+)</name>
        <dbReference type="ChEBI" id="CHEBI:29105"/>
    </cofactor>
</comment>
<sequence length="361" mass="38956">MWRHLFAVRCALARMPRPMQETPMTTFRSWAAPGKSADLQRLDYDPGTMGAEEVEIAVEYCGICHSDLAMVDSEWFPVSYPVVPGHEVVGTIVAVGPQVKGRSVGQRVGLGWHSNSCQHCRFCQGGEQNLCATRQPTIIGRHGGFADKVRSHWSWALPIPEGLDPAAAGPLMCGGGTAFLPFVINDIKPTDRVGVVGIGGLGHLAVKFAKAWGCDVTAFTSSPSKREEALALGAHRTVSSVDVKELKAFAGQLDFLLVTVGASLEWDALLGTLAPKGRMHMVGVVTEAMKLRTGSLLSWQRSISASPTPSPVTLMKMMDFCARHGIAPQVEHFPMSRVNDAVAHLRSGNARYRVVLDADFA</sequence>
<evidence type="ECO:0000256" key="6">
    <source>
        <dbReference type="ARBA" id="ARBA00023002"/>
    </source>
</evidence>
<dbReference type="PANTHER" id="PTHR42683">
    <property type="entry name" value="ALDEHYDE REDUCTASE"/>
    <property type="match status" value="1"/>
</dbReference>
<keyword evidence="4 8" id="KW-0862">Zinc</keyword>
<name>C9Y8S9_CURXX</name>
<dbReference type="Pfam" id="PF08240">
    <property type="entry name" value="ADH_N"/>
    <property type="match status" value="1"/>
</dbReference>
<dbReference type="InterPro" id="IPR013154">
    <property type="entry name" value="ADH-like_N"/>
</dbReference>
<evidence type="ECO:0000256" key="2">
    <source>
        <dbReference type="ARBA" id="ARBA00008072"/>
    </source>
</evidence>
<feature type="domain" description="Enoyl reductase (ER)" evidence="9">
    <location>
        <begin position="37"/>
        <end position="356"/>
    </location>
</feature>
<protein>
    <recommendedName>
        <fullName evidence="7">alcohol dehydrogenase (NADP(+))</fullName>
        <ecNumber evidence="7">1.1.1.2</ecNumber>
    </recommendedName>
</protein>
<evidence type="ECO:0000256" key="4">
    <source>
        <dbReference type="ARBA" id="ARBA00022833"/>
    </source>
</evidence>
<dbReference type="PROSITE" id="PS00059">
    <property type="entry name" value="ADH_ZINC"/>
    <property type="match status" value="1"/>
</dbReference>